<dbReference type="CDD" id="cd01681">
    <property type="entry name" value="aeEF2_snRNP_like_IV"/>
    <property type="match status" value="1"/>
</dbReference>
<dbReference type="SUPFAM" id="SSF54980">
    <property type="entry name" value="EF-G C-terminal domain-like"/>
    <property type="match status" value="2"/>
</dbReference>
<dbReference type="Gene3D" id="3.40.50.300">
    <property type="entry name" value="P-loop containing nucleotide triphosphate hydrolases"/>
    <property type="match status" value="1"/>
</dbReference>
<sequence length="844" mass="94619">MVNFTVDQIRGLMDKKKNIRNMSVIAHVDHGKSTLTDSLVSKAGIIASAKAGETRFTDTRKDEQERCITIKSTAISMYFELSEKDCNYITNEEQREKGTNGFLINLIDSPGHVDFSSEVTAALRVTDGALVVVDCVSGVCVQTETVLRQAIAERIKPVLFMNKMDRALLELQLDPEKLFQTFQRIVENVNVIIATYGDDSGPMGPIFVDPCKGSVGFGSGLHGWAFTLKQFAEMYAEKFKIPVDKLMPRLWGENFFNGETKKWSKSKDDKNKRSFCMYVLDPIFKIFDAIMNYKKEEVEKLLTKLNIVLKGEDKEKDGKALLKVVMRSWLPAGEALLQMITIHLPSPVTAQRYRMELLYEGPHDDEAAMGIKNCNPDAVLMMYISKMVPTSDKGRFYAFGRVFSGKVCSGMKARILGPNYVPGKKDDSYEKSIQRTILMMGRYVEAIEEVPAGNICGLVGVDQFLVKTGTITTYKDAHNLRVMKFSVSPVVRVAVEPKNPSDLPKLVEGLKRLAKSDPMVQCIIEESGEHIVAGAGELHLEICLKDLEEDHACIPIKKSDPVVSYRETVSEESEVTCLSKSPNKHNRLFMRAVPMPDGLADDIDRGDVNARDDFKIRGRYLSDKYEYDPTEARKIWCFGPDGTGPNILVDCTKGVQYLNEIKDSVIAGFQWASKEGVLAEENMRAVRFNIHDVTLHADAIHRGGGQIIPTTRRCLYACILTAHPRIMEPVYLCEIQCPENAVGGIYGVLNRRRGHVFEEMQVMGTPMFVVKAYLPVNESFGFTADLRSNTGGQAFPQCVFDHWQILPGDPTDGKSRPHEIIQVIRKRKGLKEGLPDLTQYLDKL</sequence>
<dbReference type="InterPro" id="IPR005225">
    <property type="entry name" value="Small_GTP-bd"/>
</dbReference>
<keyword evidence="6" id="KW-0648">Protein biosynthesis</keyword>
<dbReference type="GO" id="GO:0003746">
    <property type="term" value="F:translation elongation factor activity"/>
    <property type="evidence" value="ECO:0007669"/>
    <property type="project" value="UniProtKB-KW"/>
</dbReference>
<dbReference type="Gene3D" id="2.40.30.10">
    <property type="entry name" value="Translation factors"/>
    <property type="match status" value="1"/>
</dbReference>
<dbReference type="SUPFAM" id="SSF54211">
    <property type="entry name" value="Ribosomal protein S5 domain 2-like"/>
    <property type="match status" value="1"/>
</dbReference>
<dbReference type="InterPro" id="IPR035647">
    <property type="entry name" value="EFG_III/V"/>
</dbReference>
<dbReference type="InterPro" id="IPR031157">
    <property type="entry name" value="G_TR_CS"/>
</dbReference>
<evidence type="ECO:0000256" key="2">
    <source>
        <dbReference type="ARBA" id="ARBA00022490"/>
    </source>
</evidence>
<keyword evidence="7" id="KW-0342">GTP-binding</keyword>
<dbReference type="CDD" id="cd16261">
    <property type="entry name" value="EF2_snRNP_III"/>
    <property type="match status" value="1"/>
</dbReference>
<dbReference type="FunFam" id="3.30.70.240:FF:000003">
    <property type="entry name" value="Translation elongation factor 2"/>
    <property type="match status" value="1"/>
</dbReference>
<comment type="catalytic activity">
    <reaction evidence="8">
        <text>GTP + H2O = GDP + phosphate + H(+)</text>
        <dbReference type="Rhea" id="RHEA:19669"/>
        <dbReference type="ChEBI" id="CHEBI:15377"/>
        <dbReference type="ChEBI" id="CHEBI:15378"/>
        <dbReference type="ChEBI" id="CHEBI:37565"/>
        <dbReference type="ChEBI" id="CHEBI:43474"/>
        <dbReference type="ChEBI" id="CHEBI:58189"/>
    </reaction>
    <physiologicalReaction direction="left-to-right" evidence="8">
        <dbReference type="Rhea" id="RHEA:19670"/>
    </physiologicalReaction>
</comment>
<dbReference type="SMART" id="SM00838">
    <property type="entry name" value="EFG_C"/>
    <property type="match status" value="1"/>
</dbReference>
<dbReference type="GO" id="GO:0005829">
    <property type="term" value="C:cytosol"/>
    <property type="evidence" value="ECO:0007669"/>
    <property type="project" value="TreeGrafter"/>
</dbReference>
<dbReference type="CDD" id="cd03700">
    <property type="entry name" value="EF2_snRNP_like_II"/>
    <property type="match status" value="1"/>
</dbReference>
<dbReference type="GO" id="GO:0003924">
    <property type="term" value="F:GTPase activity"/>
    <property type="evidence" value="ECO:0007669"/>
    <property type="project" value="InterPro"/>
</dbReference>
<evidence type="ECO:0000256" key="4">
    <source>
        <dbReference type="ARBA" id="ARBA00022768"/>
    </source>
</evidence>
<comment type="subcellular location">
    <subcellularLocation>
        <location evidence="1">Cytoplasm</location>
    </subcellularLocation>
</comment>
<name>A0A7R8X7V1_9CRUS</name>
<organism evidence="10">
    <name type="scientific">Darwinula stevensoni</name>
    <dbReference type="NCBI Taxonomy" id="69355"/>
    <lineage>
        <taxon>Eukaryota</taxon>
        <taxon>Metazoa</taxon>
        <taxon>Ecdysozoa</taxon>
        <taxon>Arthropoda</taxon>
        <taxon>Crustacea</taxon>
        <taxon>Oligostraca</taxon>
        <taxon>Ostracoda</taxon>
        <taxon>Podocopa</taxon>
        <taxon>Podocopida</taxon>
        <taxon>Darwinulocopina</taxon>
        <taxon>Darwinuloidea</taxon>
        <taxon>Darwinulidae</taxon>
        <taxon>Darwinula</taxon>
    </lineage>
</organism>
<feature type="domain" description="Tr-type G" evidence="9">
    <location>
        <begin position="17"/>
        <end position="348"/>
    </location>
</feature>
<reference evidence="10" key="1">
    <citation type="submission" date="2020-11" db="EMBL/GenBank/DDBJ databases">
        <authorList>
            <person name="Tran Van P."/>
        </authorList>
    </citation>
    <scope>NUCLEOTIDE SEQUENCE</scope>
</reference>
<dbReference type="AlphaFoldDB" id="A0A7R8X7V1"/>
<dbReference type="FunFam" id="2.40.30.10:FF:000010">
    <property type="entry name" value="Translation elongation factor 2"/>
    <property type="match status" value="1"/>
</dbReference>
<dbReference type="FunFam" id="3.30.70.870:FF:000002">
    <property type="entry name" value="Translation elongation factor 2"/>
    <property type="match status" value="1"/>
</dbReference>
<dbReference type="Pfam" id="PF03144">
    <property type="entry name" value="GTP_EFTU_D2"/>
    <property type="match status" value="1"/>
</dbReference>
<dbReference type="SUPFAM" id="SSF52540">
    <property type="entry name" value="P-loop containing nucleoside triphosphate hydrolases"/>
    <property type="match status" value="1"/>
</dbReference>
<dbReference type="InterPro" id="IPR041095">
    <property type="entry name" value="EFG_II"/>
</dbReference>
<evidence type="ECO:0000256" key="8">
    <source>
        <dbReference type="ARBA" id="ARBA00049117"/>
    </source>
</evidence>
<keyword evidence="3" id="KW-0547">Nucleotide-binding</keyword>
<evidence type="ECO:0000313" key="11">
    <source>
        <dbReference type="Proteomes" id="UP000677054"/>
    </source>
</evidence>
<dbReference type="PANTHER" id="PTHR42908:SF10">
    <property type="entry name" value="EUKARYOTIC TRANSLATION ELONGATION FACTOR 2"/>
    <property type="match status" value="1"/>
</dbReference>
<dbReference type="Pfam" id="PF03764">
    <property type="entry name" value="EFG_IV"/>
    <property type="match status" value="1"/>
</dbReference>
<protein>
    <recommendedName>
        <fullName evidence="9">Tr-type G domain-containing protein</fullName>
    </recommendedName>
</protein>
<dbReference type="CDD" id="cd04096">
    <property type="entry name" value="eEF2_snRNP_like_C"/>
    <property type="match status" value="1"/>
</dbReference>
<dbReference type="Gene3D" id="3.30.70.870">
    <property type="entry name" value="Elongation Factor G (Translational Gtpase), domain 3"/>
    <property type="match status" value="1"/>
</dbReference>
<accession>A0A7R8X7V1</accession>
<dbReference type="FunFam" id="3.40.50.300:FF:000058">
    <property type="entry name" value="Translation elongation factor 2"/>
    <property type="match status" value="1"/>
</dbReference>
<dbReference type="OrthoDB" id="364892at2759"/>
<dbReference type="PROSITE" id="PS51722">
    <property type="entry name" value="G_TR_2"/>
    <property type="match status" value="1"/>
</dbReference>
<dbReference type="SUPFAM" id="SSF50447">
    <property type="entry name" value="Translation proteins"/>
    <property type="match status" value="1"/>
</dbReference>
<dbReference type="Proteomes" id="UP000677054">
    <property type="component" value="Unassembled WGS sequence"/>
</dbReference>
<dbReference type="PRINTS" id="PR00315">
    <property type="entry name" value="ELONGATNFCT"/>
</dbReference>
<dbReference type="EMBL" id="LR899748">
    <property type="protein sequence ID" value="CAD7242200.1"/>
    <property type="molecule type" value="Genomic_DNA"/>
</dbReference>
<dbReference type="NCBIfam" id="TIGR00231">
    <property type="entry name" value="small_GTP"/>
    <property type="match status" value="1"/>
</dbReference>
<dbReference type="InterPro" id="IPR005517">
    <property type="entry name" value="Transl_elong_EFG/EF2_IV"/>
</dbReference>
<dbReference type="Pfam" id="PF00009">
    <property type="entry name" value="GTP_EFTU"/>
    <property type="match status" value="1"/>
</dbReference>
<dbReference type="Gene3D" id="3.30.70.240">
    <property type="match status" value="1"/>
</dbReference>
<dbReference type="FunFam" id="3.90.1430.10:FF:000003">
    <property type="entry name" value="Elongation factor 2"/>
    <property type="match status" value="1"/>
</dbReference>
<dbReference type="CDD" id="cd01885">
    <property type="entry name" value="EF2"/>
    <property type="match status" value="1"/>
</dbReference>
<evidence type="ECO:0000313" key="10">
    <source>
        <dbReference type="EMBL" id="CAD7242200.1"/>
    </source>
</evidence>
<dbReference type="InterPro" id="IPR000795">
    <property type="entry name" value="T_Tr_GTP-bd_dom"/>
</dbReference>
<dbReference type="PROSITE" id="PS00301">
    <property type="entry name" value="G_TR_1"/>
    <property type="match status" value="1"/>
</dbReference>
<gene>
    <name evidence="10" type="ORF">DSTB1V02_LOCUS2171</name>
</gene>
<dbReference type="PANTHER" id="PTHR42908">
    <property type="entry name" value="TRANSLATION ELONGATION FACTOR-RELATED"/>
    <property type="match status" value="1"/>
</dbReference>
<keyword evidence="4" id="KW-0251">Elongation factor</keyword>
<evidence type="ECO:0000256" key="7">
    <source>
        <dbReference type="ARBA" id="ARBA00023134"/>
    </source>
</evidence>
<dbReference type="InterPro" id="IPR014721">
    <property type="entry name" value="Ribsml_uS5_D2-typ_fold_subgr"/>
</dbReference>
<dbReference type="InterPro" id="IPR004161">
    <property type="entry name" value="EFTu-like_2"/>
</dbReference>
<evidence type="ECO:0000256" key="3">
    <source>
        <dbReference type="ARBA" id="ARBA00022741"/>
    </source>
</evidence>
<keyword evidence="5" id="KW-0378">Hydrolase</keyword>
<evidence type="ECO:0000256" key="6">
    <source>
        <dbReference type="ARBA" id="ARBA00022917"/>
    </source>
</evidence>
<dbReference type="InterPro" id="IPR027417">
    <property type="entry name" value="P-loop_NTPase"/>
</dbReference>
<dbReference type="Pfam" id="PF00679">
    <property type="entry name" value="EFG_C"/>
    <property type="match status" value="1"/>
</dbReference>
<dbReference type="GO" id="GO:0043022">
    <property type="term" value="F:ribosome binding"/>
    <property type="evidence" value="ECO:0007669"/>
    <property type="project" value="TreeGrafter"/>
</dbReference>
<dbReference type="SMART" id="SM00889">
    <property type="entry name" value="EFG_IV"/>
    <property type="match status" value="1"/>
</dbReference>
<dbReference type="GO" id="GO:1990904">
    <property type="term" value="C:ribonucleoprotein complex"/>
    <property type="evidence" value="ECO:0007669"/>
    <property type="project" value="TreeGrafter"/>
</dbReference>
<dbReference type="InterPro" id="IPR020568">
    <property type="entry name" value="Ribosomal_Su5_D2-typ_SF"/>
</dbReference>
<dbReference type="FunFam" id="3.30.230.10:FF:000006">
    <property type="entry name" value="Translation elongation factor 2"/>
    <property type="match status" value="1"/>
</dbReference>
<evidence type="ECO:0000259" key="9">
    <source>
        <dbReference type="PROSITE" id="PS51722"/>
    </source>
</evidence>
<dbReference type="InterPro" id="IPR000640">
    <property type="entry name" value="EFG_V-like"/>
</dbReference>
<keyword evidence="11" id="KW-1185">Reference proteome</keyword>
<dbReference type="GO" id="GO:0005525">
    <property type="term" value="F:GTP binding"/>
    <property type="evidence" value="ECO:0007669"/>
    <property type="project" value="UniProtKB-KW"/>
</dbReference>
<dbReference type="Pfam" id="PF14492">
    <property type="entry name" value="EFG_III"/>
    <property type="match status" value="1"/>
</dbReference>
<dbReference type="Gene3D" id="3.30.230.10">
    <property type="match status" value="1"/>
</dbReference>
<evidence type="ECO:0000256" key="1">
    <source>
        <dbReference type="ARBA" id="ARBA00004496"/>
    </source>
</evidence>
<keyword evidence="2" id="KW-0963">Cytoplasm</keyword>
<dbReference type="EMBL" id="CAJPEV010000231">
    <property type="protein sequence ID" value="CAG0882723.1"/>
    <property type="molecule type" value="Genomic_DNA"/>
</dbReference>
<dbReference type="InterPro" id="IPR009000">
    <property type="entry name" value="Transl_B-barrel_sf"/>
</dbReference>
<evidence type="ECO:0000256" key="5">
    <source>
        <dbReference type="ARBA" id="ARBA00022801"/>
    </source>
</evidence>
<proteinExistence type="predicted"/>